<feature type="non-terminal residue" evidence="1">
    <location>
        <position position="65"/>
    </location>
</feature>
<dbReference type="EMBL" id="QNUK01000595">
    <property type="protein sequence ID" value="KAF5891325.1"/>
    <property type="molecule type" value="Genomic_DNA"/>
</dbReference>
<organism evidence="1 2">
    <name type="scientific">Clarias magur</name>
    <name type="common">Asian catfish</name>
    <name type="synonym">Macropteronotus magur</name>
    <dbReference type="NCBI Taxonomy" id="1594786"/>
    <lineage>
        <taxon>Eukaryota</taxon>
        <taxon>Metazoa</taxon>
        <taxon>Chordata</taxon>
        <taxon>Craniata</taxon>
        <taxon>Vertebrata</taxon>
        <taxon>Euteleostomi</taxon>
        <taxon>Actinopterygii</taxon>
        <taxon>Neopterygii</taxon>
        <taxon>Teleostei</taxon>
        <taxon>Ostariophysi</taxon>
        <taxon>Siluriformes</taxon>
        <taxon>Clariidae</taxon>
        <taxon>Clarias</taxon>
    </lineage>
</organism>
<dbReference type="Proteomes" id="UP000727407">
    <property type="component" value="Unassembled WGS sequence"/>
</dbReference>
<reference evidence="1" key="1">
    <citation type="submission" date="2020-07" db="EMBL/GenBank/DDBJ databases">
        <title>Clarias magur genome sequencing, assembly and annotation.</title>
        <authorList>
            <person name="Kushwaha B."/>
            <person name="Kumar R."/>
            <person name="Das P."/>
            <person name="Joshi C.G."/>
            <person name="Kumar D."/>
            <person name="Nagpure N.S."/>
            <person name="Pandey M."/>
            <person name="Agarwal S."/>
            <person name="Srivastava S."/>
            <person name="Singh M."/>
            <person name="Sahoo L."/>
            <person name="Jayasankar P."/>
            <person name="Meher P.K."/>
            <person name="Koringa P.G."/>
            <person name="Iquebal M.A."/>
            <person name="Das S.P."/>
            <person name="Bit A."/>
            <person name="Patnaik S."/>
            <person name="Patel N."/>
            <person name="Shah T.M."/>
            <person name="Hinsu A."/>
            <person name="Jena J.K."/>
        </authorList>
    </citation>
    <scope>NUCLEOTIDE SEQUENCE</scope>
    <source>
        <strain evidence="1">CIFAMagur01</strain>
        <tissue evidence="1">Testis</tissue>
    </source>
</reference>
<proteinExistence type="predicted"/>
<name>A0A8J4T9C7_CLAMG</name>
<keyword evidence="2" id="KW-1185">Reference proteome</keyword>
<evidence type="ECO:0000313" key="2">
    <source>
        <dbReference type="Proteomes" id="UP000727407"/>
    </source>
</evidence>
<gene>
    <name evidence="1" type="ORF">DAT39_018979</name>
</gene>
<sequence>MSPDQCFCFPVRILVLGTPGSINRDSIHVASAVLVGTEEEWAKNDISEEVDDNAAVKTGAREQIS</sequence>
<evidence type="ECO:0000313" key="1">
    <source>
        <dbReference type="EMBL" id="KAF5891325.1"/>
    </source>
</evidence>
<comment type="caution">
    <text evidence="1">The sequence shown here is derived from an EMBL/GenBank/DDBJ whole genome shotgun (WGS) entry which is preliminary data.</text>
</comment>
<protein>
    <submittedName>
        <fullName evidence="1">Uncharacterized protein</fullName>
    </submittedName>
</protein>
<accession>A0A8J4T9C7</accession>
<dbReference type="AlphaFoldDB" id="A0A8J4T9C7"/>